<sequence length="113" mass="12039">MERTFSAAVKRNPGRPKRSSAATQVTATTLAPAAKRGRKPNTGVVAKKPVGRPRKVTSLAAKPTTGRHGAANARALKRKTALLQKKVKEAIDKLNAALKQMEEVQGSFADILV</sequence>
<name>A0A087H1S8_ARAAL</name>
<dbReference type="GO" id="GO:0003677">
    <property type="term" value="F:DNA binding"/>
    <property type="evidence" value="ECO:0007669"/>
    <property type="project" value="InterPro"/>
</dbReference>
<evidence type="ECO:0000256" key="1">
    <source>
        <dbReference type="SAM" id="Coils"/>
    </source>
</evidence>
<dbReference type="Proteomes" id="UP000029120">
    <property type="component" value="Chromosome 4"/>
</dbReference>
<evidence type="ECO:0000256" key="2">
    <source>
        <dbReference type="SAM" id="MobiDB-lite"/>
    </source>
</evidence>
<protein>
    <submittedName>
        <fullName evidence="3">Uncharacterized protein</fullName>
    </submittedName>
</protein>
<dbReference type="InterPro" id="IPR017956">
    <property type="entry name" value="AT_hook_DNA-bd_motif"/>
</dbReference>
<dbReference type="Gramene" id="KFK36080">
    <property type="protein sequence ID" value="KFK36080"/>
    <property type="gene ID" value="AALP_AA4G074900"/>
</dbReference>
<evidence type="ECO:0000313" key="4">
    <source>
        <dbReference type="Proteomes" id="UP000029120"/>
    </source>
</evidence>
<evidence type="ECO:0000313" key="3">
    <source>
        <dbReference type="EMBL" id="KFK36080.1"/>
    </source>
</evidence>
<accession>A0A087H1S8</accession>
<organism evidence="3 4">
    <name type="scientific">Arabis alpina</name>
    <name type="common">Alpine rock-cress</name>
    <dbReference type="NCBI Taxonomy" id="50452"/>
    <lineage>
        <taxon>Eukaryota</taxon>
        <taxon>Viridiplantae</taxon>
        <taxon>Streptophyta</taxon>
        <taxon>Embryophyta</taxon>
        <taxon>Tracheophyta</taxon>
        <taxon>Spermatophyta</taxon>
        <taxon>Magnoliopsida</taxon>
        <taxon>eudicotyledons</taxon>
        <taxon>Gunneridae</taxon>
        <taxon>Pentapetalae</taxon>
        <taxon>rosids</taxon>
        <taxon>malvids</taxon>
        <taxon>Brassicales</taxon>
        <taxon>Brassicaceae</taxon>
        <taxon>Arabideae</taxon>
        <taxon>Arabis</taxon>
    </lineage>
</organism>
<dbReference type="OrthoDB" id="1104560at2759"/>
<feature type="compositionally biased region" description="Polar residues" evidence="2">
    <location>
        <begin position="20"/>
        <end position="29"/>
    </location>
</feature>
<gene>
    <name evidence="3" type="ordered locus">AALP_Aa4g074900</name>
</gene>
<proteinExistence type="predicted"/>
<feature type="coiled-coil region" evidence="1">
    <location>
        <begin position="73"/>
        <end position="107"/>
    </location>
</feature>
<dbReference type="EMBL" id="CM002872">
    <property type="protein sequence ID" value="KFK36080.1"/>
    <property type="molecule type" value="Genomic_DNA"/>
</dbReference>
<keyword evidence="1" id="KW-0175">Coiled coil</keyword>
<dbReference type="AlphaFoldDB" id="A0A087H1S8"/>
<keyword evidence="4" id="KW-1185">Reference proteome</keyword>
<reference evidence="4" key="1">
    <citation type="journal article" date="2015" name="Nat. Plants">
        <title>Genome expansion of Arabis alpina linked with retrotransposition and reduced symmetric DNA methylation.</title>
        <authorList>
            <person name="Willing E.M."/>
            <person name="Rawat V."/>
            <person name="Mandakova T."/>
            <person name="Maumus F."/>
            <person name="James G.V."/>
            <person name="Nordstroem K.J."/>
            <person name="Becker C."/>
            <person name="Warthmann N."/>
            <person name="Chica C."/>
            <person name="Szarzynska B."/>
            <person name="Zytnicki M."/>
            <person name="Albani M.C."/>
            <person name="Kiefer C."/>
            <person name="Bergonzi S."/>
            <person name="Castaings L."/>
            <person name="Mateos J.L."/>
            <person name="Berns M.C."/>
            <person name="Bujdoso N."/>
            <person name="Piofczyk T."/>
            <person name="de Lorenzo L."/>
            <person name="Barrero-Sicilia C."/>
            <person name="Mateos I."/>
            <person name="Piednoel M."/>
            <person name="Hagmann J."/>
            <person name="Chen-Min-Tao R."/>
            <person name="Iglesias-Fernandez R."/>
            <person name="Schuster S.C."/>
            <person name="Alonso-Blanco C."/>
            <person name="Roudier F."/>
            <person name="Carbonero P."/>
            <person name="Paz-Ares J."/>
            <person name="Davis S.J."/>
            <person name="Pecinka A."/>
            <person name="Quesneville H."/>
            <person name="Colot V."/>
            <person name="Lysak M.A."/>
            <person name="Weigel D."/>
            <person name="Coupland G."/>
            <person name="Schneeberger K."/>
        </authorList>
    </citation>
    <scope>NUCLEOTIDE SEQUENCE [LARGE SCALE GENOMIC DNA]</scope>
    <source>
        <strain evidence="4">cv. Pajares</strain>
    </source>
</reference>
<feature type="region of interest" description="Disordered" evidence="2">
    <location>
        <begin position="1"/>
        <end position="51"/>
    </location>
</feature>
<dbReference type="PRINTS" id="PR00929">
    <property type="entry name" value="ATHOOK"/>
</dbReference>